<dbReference type="STRING" id="252514.A3224_03520"/>
<protein>
    <recommendedName>
        <fullName evidence="3">DUF1853 domain-containing protein</fullName>
    </recommendedName>
</protein>
<dbReference type="RefSeq" id="WP_067151561.1">
    <property type="nucleotide sequence ID" value="NZ_CP014864.1"/>
</dbReference>
<name>A0A143HJ82_MICTH</name>
<organism evidence="1 2">
    <name type="scientific">Microbulbifer thermotolerans</name>
    <dbReference type="NCBI Taxonomy" id="252514"/>
    <lineage>
        <taxon>Bacteria</taxon>
        <taxon>Pseudomonadati</taxon>
        <taxon>Pseudomonadota</taxon>
        <taxon>Gammaproteobacteria</taxon>
        <taxon>Cellvibrionales</taxon>
        <taxon>Microbulbiferaceae</taxon>
        <taxon>Microbulbifer</taxon>
    </lineage>
</organism>
<dbReference type="GeneID" id="76607121"/>
<evidence type="ECO:0000313" key="2">
    <source>
        <dbReference type="Proteomes" id="UP000076077"/>
    </source>
</evidence>
<reference evidence="2" key="1">
    <citation type="submission" date="2016-03" db="EMBL/GenBank/DDBJ databases">
        <authorList>
            <person name="Lee Y.-S."/>
            <person name="Choi Y.-L."/>
        </authorList>
    </citation>
    <scope>NUCLEOTIDE SEQUENCE [LARGE SCALE GENOMIC DNA]</scope>
    <source>
        <strain evidence="2">DAU221</strain>
    </source>
</reference>
<proteinExistence type="predicted"/>
<gene>
    <name evidence="1" type="ORF">A3224_03520</name>
</gene>
<dbReference type="Proteomes" id="UP000076077">
    <property type="component" value="Chromosome"/>
</dbReference>
<keyword evidence="2" id="KW-1185">Reference proteome</keyword>
<dbReference type="InterPro" id="IPR015003">
    <property type="entry name" value="DUF1853"/>
</dbReference>
<dbReference type="EMBL" id="CP014864">
    <property type="protein sequence ID" value="AMX01775.1"/>
    <property type="molecule type" value="Genomic_DNA"/>
</dbReference>
<accession>A0A143HJ82</accession>
<sequence>MSTPSITPNHWTNLHWALETDSIARCADLPWLPRQRREALSAYFSLTETRTRLAPLLDAALAQSDAQGRGMRLGDYFEDLWAFAFTHHPDYRLRCRNLPLRTADRTLGELDFVVQHLPSGATEHWEIAVKFYLQVADEYWVGPGLRDRLDIKLARMRDHQLPLIHQPQARQLLRQQKIHIDRQWALMPGRLFRPLDARRAPQHGELTLGGSPCWWAELDEFQHHFCRHSLRWVQLPKRAWLAPLPPGLTPGDTSEALAQRLCDTSPPAPLCVAGISAAGETERGFIVPHGWFGAALQQVDQGTTD</sequence>
<dbReference type="Pfam" id="PF08907">
    <property type="entry name" value="DUF1853"/>
    <property type="match status" value="1"/>
</dbReference>
<dbReference type="AlphaFoldDB" id="A0A143HJ82"/>
<dbReference type="OrthoDB" id="378654at2"/>
<dbReference type="KEGG" id="mthd:A3224_03520"/>
<evidence type="ECO:0008006" key="3">
    <source>
        <dbReference type="Google" id="ProtNLM"/>
    </source>
</evidence>
<evidence type="ECO:0000313" key="1">
    <source>
        <dbReference type="EMBL" id="AMX01775.1"/>
    </source>
</evidence>